<dbReference type="SMART" id="SM00328">
    <property type="entry name" value="BPI1"/>
    <property type="match status" value="1"/>
</dbReference>
<dbReference type="Proteomes" id="UP000036681">
    <property type="component" value="Unplaced"/>
</dbReference>
<dbReference type="PANTHER" id="PTHR10504">
    <property type="entry name" value="BACTERICIDAL PERMEABILITY-INCREASING BPI PROTEIN-RELATED"/>
    <property type="match status" value="1"/>
</dbReference>
<feature type="region of interest" description="Disordered" evidence="3">
    <location>
        <begin position="658"/>
        <end position="677"/>
    </location>
</feature>
<dbReference type="SUPFAM" id="SSF55394">
    <property type="entry name" value="Bactericidal permeability-increasing protein, BPI"/>
    <property type="match status" value="2"/>
</dbReference>
<dbReference type="Pfam" id="PF02886">
    <property type="entry name" value="LBP_BPI_CETP_C"/>
    <property type="match status" value="2"/>
</dbReference>
<protein>
    <submittedName>
        <fullName evidence="7">BPI2 domain-containing protein</fullName>
    </submittedName>
</protein>
<dbReference type="PANTHER" id="PTHR10504:SF144">
    <property type="entry name" value="BPI1 DOMAIN-CONTAINING PROTEIN"/>
    <property type="match status" value="1"/>
</dbReference>
<sequence>MTYANVVLPRRKHASSRHRVAGFATNVQSPIHYNKAFNRARVGMNSATGGTNSLATVGRNSLATGVNAAGLGGVDFDPALLGGIRGAPGFLIRVNIATFRYASALARQILDREIVRARIPPITEKIEELQGEITVCNIYVSSYRPPCDVSVYPSPPNRIVLSVQDLDIGITGNLDGEINLLFIPIPICGIVHVNLYHVSLNVVLSIMIGPDGQPFIAVESCTACVGYVDLCIECGGLVGAIANLPLFRHIAEERIQKMIPDRLCNMVPQLVNERINPLLRQLPRGIPLTQIVSIAGSLLGGNVPPICYSPMCQQRDSATSTAAPTEATISSTSAAPPPSTSPPSVVRVNSAVGPVPLPIATGMNSASAPRAPAPLASVDSYRYRRVLSAGRSIKAKARSVHNQHTRSRRASERVVPEIEEMPISERFSWLPPLHAETQPQKIVPTPQLHQNIPHKAYASSVVSLAFLPPANFFDQLELADTALTRRNGSVALAHGVAIGGVGFREPLMVGMRSAGAGGGLGMMSQVGIRAAGAGDPCAVCPPGSSNDPLGAVMSLLRSSFDVRRLSDMILSLRTVNGYASQTDFMLGLSGEFSPGGNGGTPFGPFPLRFPSPVGNRMIEVLISDYTINSLLYWLHRRGFLGFRIGPETPRIGALLKTTCETEESSEESTEETKEEDNTRRGRRLAFLRIFRRQKRQGLSSLDLAELGVCFGDMMPAIAEEYPNKNLSLFIHTARAPSIQLRAGGLVTVNLIAYADIYIDQTNTRVGTIVVTAVIQLQVRVVGNRLTGTAELEVLQLTDRDKTLGLPQDALDSLSNLGKDAVVKAANQQLARGMELRLPPLNLPIQIMNPQIGMVDHAIYLAADFLIPESTLASLSSSR</sequence>
<dbReference type="Gene3D" id="3.15.20.10">
    <property type="entry name" value="Bactericidal permeability-increasing protein, domain 2"/>
    <property type="match status" value="1"/>
</dbReference>
<name>A0A0M3I8I4_ASCLU</name>
<keyword evidence="2" id="KW-1015">Disulfide bond</keyword>
<feature type="region of interest" description="Disordered" evidence="3">
    <location>
        <begin position="318"/>
        <end position="345"/>
    </location>
</feature>
<proteinExistence type="inferred from homology"/>
<dbReference type="InterPro" id="IPR017942">
    <property type="entry name" value="Lipid-bd_serum_glycop_N"/>
</dbReference>
<evidence type="ECO:0000259" key="4">
    <source>
        <dbReference type="SMART" id="SM00328"/>
    </source>
</evidence>
<dbReference type="Gene3D" id="3.15.10.10">
    <property type="entry name" value="Bactericidal permeability-increasing protein, domain 1"/>
    <property type="match status" value="1"/>
</dbReference>
<reference evidence="7" key="1">
    <citation type="submission" date="2016-05" db="UniProtKB">
        <authorList>
            <consortium name="WormBaseParasite"/>
        </authorList>
    </citation>
    <scope>IDENTIFICATION</scope>
</reference>
<evidence type="ECO:0000256" key="2">
    <source>
        <dbReference type="ARBA" id="ARBA00023157"/>
    </source>
</evidence>
<dbReference type="WBParaSite" id="ALUE_0001366301-mRNA-1">
    <property type="protein sequence ID" value="ALUE_0001366301-mRNA-1"/>
    <property type="gene ID" value="ALUE_0001366301"/>
</dbReference>
<feature type="compositionally biased region" description="Acidic residues" evidence="3">
    <location>
        <begin position="660"/>
        <end position="674"/>
    </location>
</feature>
<evidence type="ECO:0000313" key="7">
    <source>
        <dbReference type="WBParaSite" id="ALUE_0001366301-mRNA-1"/>
    </source>
</evidence>
<evidence type="ECO:0000259" key="5">
    <source>
        <dbReference type="SMART" id="SM00329"/>
    </source>
</evidence>
<accession>A0A0M3I8I4</accession>
<feature type="domain" description="Lipid-binding serum glycoprotein N-terminal" evidence="4">
    <location>
        <begin position="93"/>
        <end position="322"/>
    </location>
</feature>
<dbReference type="GO" id="GO:0008289">
    <property type="term" value="F:lipid binding"/>
    <property type="evidence" value="ECO:0007669"/>
    <property type="project" value="InterPro"/>
</dbReference>
<dbReference type="GO" id="GO:0005615">
    <property type="term" value="C:extracellular space"/>
    <property type="evidence" value="ECO:0007669"/>
    <property type="project" value="TreeGrafter"/>
</dbReference>
<organism evidence="6 7">
    <name type="scientific">Ascaris lumbricoides</name>
    <name type="common">Giant roundworm</name>
    <dbReference type="NCBI Taxonomy" id="6252"/>
    <lineage>
        <taxon>Eukaryota</taxon>
        <taxon>Metazoa</taxon>
        <taxon>Ecdysozoa</taxon>
        <taxon>Nematoda</taxon>
        <taxon>Chromadorea</taxon>
        <taxon>Rhabditida</taxon>
        <taxon>Spirurina</taxon>
        <taxon>Ascaridomorpha</taxon>
        <taxon>Ascaridoidea</taxon>
        <taxon>Ascarididae</taxon>
        <taxon>Ascaris</taxon>
    </lineage>
</organism>
<feature type="compositionally biased region" description="Basic residues" evidence="3">
    <location>
        <begin position="394"/>
        <end position="408"/>
    </location>
</feature>
<comment type="similarity">
    <text evidence="1">Belongs to the BPI/LBP/Plunc superfamily. BPI/LBP family.</text>
</comment>
<feature type="region of interest" description="Disordered" evidence="3">
    <location>
        <begin position="394"/>
        <end position="413"/>
    </location>
</feature>
<keyword evidence="6" id="KW-1185">Reference proteome</keyword>
<evidence type="ECO:0000256" key="3">
    <source>
        <dbReference type="SAM" id="MobiDB-lite"/>
    </source>
</evidence>
<evidence type="ECO:0000313" key="6">
    <source>
        <dbReference type="Proteomes" id="UP000036681"/>
    </source>
</evidence>
<dbReference type="InterPro" id="IPR032942">
    <property type="entry name" value="BPI/LBP/Plunc"/>
</dbReference>
<dbReference type="InterPro" id="IPR001124">
    <property type="entry name" value="Lipid-bd_serum_glycop_C"/>
</dbReference>
<dbReference type="InterPro" id="IPR017943">
    <property type="entry name" value="Bactericidal_perm-incr_a/b_dom"/>
</dbReference>
<feature type="domain" description="Lipid-binding serum glycoprotein C-terminal" evidence="5">
    <location>
        <begin position="612"/>
        <end position="862"/>
    </location>
</feature>
<feature type="compositionally biased region" description="Low complexity" evidence="3">
    <location>
        <begin position="318"/>
        <end position="334"/>
    </location>
</feature>
<evidence type="ECO:0000256" key="1">
    <source>
        <dbReference type="ARBA" id="ARBA00007292"/>
    </source>
</evidence>
<dbReference type="AlphaFoldDB" id="A0A0M3I8I4"/>
<dbReference type="SMART" id="SM00329">
    <property type="entry name" value="BPI2"/>
    <property type="match status" value="1"/>
</dbReference>